<evidence type="ECO:0000313" key="12">
    <source>
        <dbReference type="Proteomes" id="UP000785679"/>
    </source>
</evidence>
<dbReference type="Pfam" id="PF04083">
    <property type="entry name" value="Abhydro_lipase"/>
    <property type="match status" value="1"/>
</dbReference>
<keyword evidence="4 7" id="KW-0442">Lipid degradation</keyword>
<dbReference type="InterPro" id="IPR025483">
    <property type="entry name" value="Lipase_euk"/>
</dbReference>
<keyword evidence="6" id="KW-0325">Glycoprotein</keyword>
<proteinExistence type="inferred from homology"/>
<dbReference type="OrthoDB" id="8040642at2759"/>
<evidence type="ECO:0000256" key="2">
    <source>
        <dbReference type="ARBA" id="ARBA00022729"/>
    </source>
</evidence>
<feature type="domain" description="Partial AB-hydrolase lipase" evidence="10">
    <location>
        <begin position="58"/>
        <end position="122"/>
    </location>
</feature>
<evidence type="ECO:0000256" key="6">
    <source>
        <dbReference type="ARBA" id="ARBA00023180"/>
    </source>
</evidence>
<keyword evidence="12" id="KW-1185">Reference proteome</keyword>
<feature type="active site" description="Charge relay system" evidence="8">
    <location>
        <position position="373"/>
    </location>
</feature>
<dbReference type="Gene3D" id="3.40.50.1820">
    <property type="entry name" value="alpha/beta hydrolase"/>
    <property type="match status" value="1"/>
</dbReference>
<evidence type="ECO:0000256" key="9">
    <source>
        <dbReference type="SAM" id="SignalP"/>
    </source>
</evidence>
<dbReference type="PIRSF" id="PIRSF000862">
    <property type="entry name" value="Steryl_ester_lip"/>
    <property type="match status" value="1"/>
</dbReference>
<feature type="signal peptide" evidence="9">
    <location>
        <begin position="1"/>
        <end position="16"/>
    </location>
</feature>
<evidence type="ECO:0000256" key="4">
    <source>
        <dbReference type="ARBA" id="ARBA00022963"/>
    </source>
</evidence>
<dbReference type="FunFam" id="3.40.50.1820:FF:000057">
    <property type="entry name" value="Lipase"/>
    <property type="match status" value="1"/>
</dbReference>
<evidence type="ECO:0000259" key="10">
    <source>
        <dbReference type="Pfam" id="PF04083"/>
    </source>
</evidence>
<evidence type="ECO:0000256" key="7">
    <source>
        <dbReference type="PIRNR" id="PIRNR000862"/>
    </source>
</evidence>
<evidence type="ECO:0000256" key="1">
    <source>
        <dbReference type="ARBA" id="ARBA00010701"/>
    </source>
</evidence>
<dbReference type="Proteomes" id="UP000785679">
    <property type="component" value="Unassembled WGS sequence"/>
</dbReference>
<feature type="chain" id="PRO_5035192525" description="Lipase" evidence="9">
    <location>
        <begin position="17"/>
        <end position="437"/>
    </location>
</feature>
<keyword evidence="5" id="KW-0443">Lipid metabolism</keyword>
<dbReference type="PANTHER" id="PTHR11005">
    <property type="entry name" value="LYSOSOMAL ACID LIPASE-RELATED"/>
    <property type="match status" value="1"/>
</dbReference>
<evidence type="ECO:0000256" key="3">
    <source>
        <dbReference type="ARBA" id="ARBA00022801"/>
    </source>
</evidence>
<comment type="similarity">
    <text evidence="1 7">Belongs to the AB hydrolase superfamily. Lipase family.</text>
</comment>
<dbReference type="GO" id="GO:0016788">
    <property type="term" value="F:hydrolase activity, acting on ester bonds"/>
    <property type="evidence" value="ECO:0007669"/>
    <property type="project" value="InterPro"/>
</dbReference>
<name>A0A8J8NNB2_HALGN</name>
<evidence type="ECO:0000313" key="11">
    <source>
        <dbReference type="EMBL" id="TNV78802.1"/>
    </source>
</evidence>
<dbReference type="EMBL" id="RRYP01009823">
    <property type="protein sequence ID" value="TNV78802.1"/>
    <property type="molecule type" value="Genomic_DNA"/>
</dbReference>
<dbReference type="InterPro" id="IPR006693">
    <property type="entry name" value="AB_hydrolase_lipase"/>
</dbReference>
<evidence type="ECO:0000256" key="5">
    <source>
        <dbReference type="ARBA" id="ARBA00023098"/>
    </source>
</evidence>
<feature type="active site" description="Charge relay system" evidence="8">
    <location>
        <position position="404"/>
    </location>
</feature>
<reference evidence="11" key="1">
    <citation type="submission" date="2019-06" db="EMBL/GenBank/DDBJ databases">
        <authorList>
            <person name="Zheng W."/>
        </authorList>
    </citation>
    <scope>NUCLEOTIDE SEQUENCE</scope>
    <source>
        <strain evidence="11">QDHG01</strain>
    </source>
</reference>
<dbReference type="SUPFAM" id="SSF53474">
    <property type="entry name" value="alpha/beta-Hydrolases"/>
    <property type="match status" value="1"/>
</dbReference>
<dbReference type="GO" id="GO:0016042">
    <property type="term" value="P:lipid catabolic process"/>
    <property type="evidence" value="ECO:0007669"/>
    <property type="project" value="UniProtKB-KW"/>
</dbReference>
<evidence type="ECO:0000256" key="8">
    <source>
        <dbReference type="PIRSR" id="PIRSR000862-1"/>
    </source>
</evidence>
<accession>A0A8J8NNB2</accession>
<comment type="caution">
    <text evidence="11">The sequence shown here is derived from an EMBL/GenBank/DDBJ whole genome shotgun (WGS) entry which is preliminary data.</text>
</comment>
<gene>
    <name evidence="11" type="ORF">FGO68_gene5520</name>
</gene>
<sequence>MLKSVFILSALISIQALPQSPLFLQAHAHEEVHNITGEKLIPNPEPSFHDNDGLKSLAQICKENGFAFEEHKVTTEDGYILTIHRIPGLLHELNETKTTFGPKPVVFLMHGMTGDASMFLLNAPFKTIGFLAVKAGFDVWLGNNRGCKYSLEHTHLKHNDKTPAYWDFDFEDMGTKDLPAMINYTLNATGAEKLSLIGYSMGATQTFAGMSMIPHYFEKTVNLFVGLGPATRLINCRAEALKGAVADMEVIKFVFVDILKEYDFFAPTWLSSLINGEKMAIFPKSFEKFMSSFDMDPYVEERGRIKSISGHLPSGAGYRNFIHYGQLINSDTFKRFDYGASDNLHHYGQLTPPDYPLHASSKLPIALFGGYDDEMADPRDVQWLAEQLGTHRVIGHYMYEKKGHLTFAFGKNMSYFEEDVIPLLHKYETEPRVMVVQ</sequence>
<dbReference type="AlphaFoldDB" id="A0A8J8NNB2"/>
<organism evidence="11 12">
    <name type="scientific">Halteria grandinella</name>
    <dbReference type="NCBI Taxonomy" id="5974"/>
    <lineage>
        <taxon>Eukaryota</taxon>
        <taxon>Sar</taxon>
        <taxon>Alveolata</taxon>
        <taxon>Ciliophora</taxon>
        <taxon>Intramacronucleata</taxon>
        <taxon>Spirotrichea</taxon>
        <taxon>Stichotrichia</taxon>
        <taxon>Sporadotrichida</taxon>
        <taxon>Halteriidae</taxon>
        <taxon>Halteria</taxon>
    </lineage>
</organism>
<protein>
    <recommendedName>
        <fullName evidence="7">Lipase</fullName>
    </recommendedName>
</protein>
<feature type="active site" description="Nucleophile" evidence="8">
    <location>
        <position position="200"/>
    </location>
</feature>
<keyword evidence="2 9" id="KW-0732">Signal</keyword>
<dbReference type="InterPro" id="IPR029058">
    <property type="entry name" value="AB_hydrolase_fold"/>
</dbReference>
<keyword evidence="3 7" id="KW-0378">Hydrolase</keyword>